<evidence type="ECO:0000256" key="1">
    <source>
        <dbReference type="ARBA" id="ARBA00009995"/>
    </source>
</evidence>
<accession>A0ABQ8HJJ6</accession>
<dbReference type="InterPro" id="IPR058980">
    <property type="entry name" value="Glyco_transf_N"/>
</dbReference>
<sequence>METKTLHRGRILMLPWLAQGHILPYFELANRLSHQNFQVHICSTPINLKFIREKSYCKFSSSIQLIDLQLPSSFSQELPPQYHTTKDLPPHLHATLMTAFDAAKPAFLEILKALKPDLLIYDLFQPWAPQLAIQLNIGAIMFLTCGAASLCFLLHYCKGSDIEFPFLEMSIPEIEFRKFNQFINSSVNGTVNKDRFLECQARSSNMILIKTSREIEAKYINYLSLLLGKQMVPVGFLVQESTNMDRDTAIMDWLSKKEPSSVVYVSFGTEYSLTEEEINEIAHGIELSLVSFIWIVRFRNGDKKTIDEALPEGFQERTGERGLIVEGWVPQAEILGHPSIGGFVSHCGWGSTLEAITSGVPIIAIPMVVDQPFNAKLVVDMGVGTAVPRENEKLIKREEVARVIKEVVMLQEGKQVRRKAKELSDRMRHKIADEEMDVVVNKLVQSFVKESS</sequence>
<keyword evidence="2 3" id="KW-0808">Transferase</keyword>
<dbReference type="Pfam" id="PF26168">
    <property type="entry name" value="Glyco_transf_N"/>
    <property type="match status" value="1"/>
</dbReference>
<dbReference type="Pfam" id="PF00201">
    <property type="entry name" value="UDPGT"/>
    <property type="match status" value="1"/>
</dbReference>
<comment type="similarity">
    <text evidence="1 3">Belongs to the UDP-glycosyltransferase family.</text>
</comment>
<dbReference type="Gene3D" id="3.40.50.2000">
    <property type="entry name" value="Glycogen Phosphorylase B"/>
    <property type="match status" value="2"/>
</dbReference>
<keyword evidence="7" id="KW-1185">Reference proteome</keyword>
<gene>
    <name evidence="6" type="ORF">JRO89_XS10G0188900</name>
</gene>
<evidence type="ECO:0000259" key="5">
    <source>
        <dbReference type="Pfam" id="PF26168"/>
    </source>
</evidence>
<keyword evidence="3" id="KW-0328">Glycosyltransferase</keyword>
<dbReference type="PANTHER" id="PTHR48044:SF9">
    <property type="entry name" value="UDP-GLYCOSYLTRANSFERASE SUPERFAMILY PROTEIN"/>
    <property type="match status" value="1"/>
</dbReference>
<comment type="caution">
    <text evidence="6">The sequence shown here is derived from an EMBL/GenBank/DDBJ whole genome shotgun (WGS) entry which is preliminary data.</text>
</comment>
<proteinExistence type="inferred from homology"/>
<dbReference type="SUPFAM" id="SSF53756">
    <property type="entry name" value="UDP-Glycosyltransferase/glycogen phosphorylase"/>
    <property type="match status" value="1"/>
</dbReference>
<dbReference type="CDD" id="cd03784">
    <property type="entry name" value="GT1_Gtf-like"/>
    <property type="match status" value="1"/>
</dbReference>
<reference evidence="6 7" key="1">
    <citation type="submission" date="2021-02" db="EMBL/GenBank/DDBJ databases">
        <title>Plant Genome Project.</title>
        <authorList>
            <person name="Zhang R.-G."/>
        </authorList>
    </citation>
    <scope>NUCLEOTIDE SEQUENCE [LARGE SCALE GENOMIC DNA]</scope>
    <source>
        <tissue evidence="6">Leaves</tissue>
    </source>
</reference>
<name>A0ABQ8HJJ6_9ROSI</name>
<dbReference type="PROSITE" id="PS00375">
    <property type="entry name" value="UDPGT"/>
    <property type="match status" value="1"/>
</dbReference>
<dbReference type="EC" id="2.4.1.-" evidence="4"/>
<evidence type="ECO:0000313" key="6">
    <source>
        <dbReference type="EMBL" id="KAH7561194.1"/>
    </source>
</evidence>
<feature type="domain" description="Glycosyltransferase N-terminal" evidence="5">
    <location>
        <begin position="11"/>
        <end position="224"/>
    </location>
</feature>
<evidence type="ECO:0000256" key="3">
    <source>
        <dbReference type="RuleBase" id="RU003718"/>
    </source>
</evidence>
<evidence type="ECO:0000256" key="2">
    <source>
        <dbReference type="ARBA" id="ARBA00022679"/>
    </source>
</evidence>
<evidence type="ECO:0000256" key="4">
    <source>
        <dbReference type="RuleBase" id="RU362057"/>
    </source>
</evidence>
<evidence type="ECO:0000313" key="7">
    <source>
        <dbReference type="Proteomes" id="UP000827721"/>
    </source>
</evidence>
<protein>
    <recommendedName>
        <fullName evidence="4">Glycosyltransferase</fullName>
        <ecNumber evidence="4">2.4.1.-</ecNumber>
    </recommendedName>
</protein>
<organism evidence="6 7">
    <name type="scientific">Xanthoceras sorbifolium</name>
    <dbReference type="NCBI Taxonomy" id="99658"/>
    <lineage>
        <taxon>Eukaryota</taxon>
        <taxon>Viridiplantae</taxon>
        <taxon>Streptophyta</taxon>
        <taxon>Embryophyta</taxon>
        <taxon>Tracheophyta</taxon>
        <taxon>Spermatophyta</taxon>
        <taxon>Magnoliopsida</taxon>
        <taxon>eudicotyledons</taxon>
        <taxon>Gunneridae</taxon>
        <taxon>Pentapetalae</taxon>
        <taxon>rosids</taxon>
        <taxon>malvids</taxon>
        <taxon>Sapindales</taxon>
        <taxon>Sapindaceae</taxon>
        <taxon>Xanthoceroideae</taxon>
        <taxon>Xanthoceras</taxon>
    </lineage>
</organism>
<dbReference type="InterPro" id="IPR002213">
    <property type="entry name" value="UDP_glucos_trans"/>
</dbReference>
<dbReference type="EMBL" id="JAFEMO010000010">
    <property type="protein sequence ID" value="KAH7561194.1"/>
    <property type="molecule type" value="Genomic_DNA"/>
</dbReference>
<dbReference type="Proteomes" id="UP000827721">
    <property type="component" value="Unassembled WGS sequence"/>
</dbReference>
<dbReference type="InterPro" id="IPR035595">
    <property type="entry name" value="UDP_glycos_trans_CS"/>
</dbReference>
<dbReference type="PANTHER" id="PTHR48044">
    <property type="entry name" value="GLYCOSYLTRANSFERASE"/>
    <property type="match status" value="1"/>
</dbReference>